<sequence length="118" mass="13603">MHNAVQLHALHIKRNIYTIAMSIPELKWGVKDSDRLAVNRDMEEYARRCNSSVAYLDLNEKFNQSVPENAKYWSTDNVHFSKVGYDKIGHMLFKKMEDFALTKTEASLTTLDFSAVCV</sequence>
<gene>
    <name evidence="1" type="ORF">SELO1098_LOCUS27174</name>
</gene>
<reference evidence="1" key="1">
    <citation type="submission" date="2021-01" db="EMBL/GenBank/DDBJ databases">
        <authorList>
            <person name="Corre E."/>
            <person name="Pelletier E."/>
            <person name="Niang G."/>
            <person name="Scheremetjew M."/>
            <person name="Finn R."/>
            <person name="Kale V."/>
            <person name="Holt S."/>
            <person name="Cochrane G."/>
            <person name="Meng A."/>
            <person name="Brown T."/>
            <person name="Cohen L."/>
        </authorList>
    </citation>
    <scope>NUCLEOTIDE SEQUENCE</scope>
    <source>
        <strain evidence="1">CCAP 955/1</strain>
    </source>
</reference>
<protein>
    <submittedName>
        <fullName evidence="1">Uncharacterized protein</fullName>
    </submittedName>
</protein>
<evidence type="ECO:0000313" key="1">
    <source>
        <dbReference type="EMBL" id="CAE0298320.1"/>
    </source>
</evidence>
<name>A0A7S3HL41_9STRA</name>
<organism evidence="1">
    <name type="scientific">Spumella elongata</name>
    <dbReference type="NCBI Taxonomy" id="89044"/>
    <lineage>
        <taxon>Eukaryota</taxon>
        <taxon>Sar</taxon>
        <taxon>Stramenopiles</taxon>
        <taxon>Ochrophyta</taxon>
        <taxon>Chrysophyceae</taxon>
        <taxon>Chromulinales</taxon>
        <taxon>Chromulinaceae</taxon>
        <taxon>Spumella</taxon>
    </lineage>
</organism>
<dbReference type="AlphaFoldDB" id="A0A7S3HL41"/>
<dbReference type="SUPFAM" id="SSF52266">
    <property type="entry name" value="SGNH hydrolase"/>
    <property type="match status" value="1"/>
</dbReference>
<accession>A0A7S3HL41</accession>
<dbReference type="EMBL" id="HBIC01053033">
    <property type="protein sequence ID" value="CAE0298320.1"/>
    <property type="molecule type" value="Transcribed_RNA"/>
</dbReference>
<dbReference type="Gene3D" id="3.40.50.1110">
    <property type="entry name" value="SGNH hydrolase"/>
    <property type="match status" value="1"/>
</dbReference>
<dbReference type="InterPro" id="IPR036514">
    <property type="entry name" value="SGNH_hydro_sf"/>
</dbReference>
<proteinExistence type="predicted"/>